<evidence type="ECO:0000313" key="13">
    <source>
        <dbReference type="EMBL" id="ATQ42963.1"/>
    </source>
</evidence>
<evidence type="ECO:0000256" key="9">
    <source>
        <dbReference type="RuleBase" id="RU003357"/>
    </source>
</evidence>
<sequence>MDASGGHSILRTHLFRRRLLATTIMGGALALPITALAAETTANAGDAAAVEEVIVTGSRIARPNQDSPVPVSVITAQHIEATGQMNTGDILRTLPETGASAFTPTNSTFATANNGVTTVELRNLGENRTLVLVNGRRHVAGIVGSQTVDFNTVPTDFIERVDVVTGAASAVYGSDALAGVINIITQTSFEGLELSGQGGITDRGDNENFKLALKFGSNFADDRGNFVGVVGWRKTGAVYARDRCDRNMCIDSAAATARRQTEGVFSSYIPRGTALIPRVGAGNLTRVVNDTGVVVPYTNAAFGYNRAAQRQLFVPEEQLRFNGQITFDFNENHRFFSEVSVFHGRTQSELEGNPLGSETIYQDQFGIDQLPDCRDFDGDGDNECRYGVPITSAVVPVALANAVRAQHPGIADQDLVVGFRRRISDVGNRGNESERSMARVVFGFKGDLTESLGYEFSVNYGRSDYDQRTNGDVITDRFEQALDAIVVGGEIVCRDTAARAQGCRPAFVFREGGISKDALKYFTAATGLDAFQEQYVVSGFVDGALPSLLPAGDIGFVVGAEYREESARSTPDPLTQMGLATGNITPETRGAFNVSEAFAELRIPLLANLPFAEALDLNLAGRLSDYSTVGSTTAWAASAEYLPTSWLKLRSQYAVAVRAPNINELYNPGSQTFPQVGDPCEGVTLSGGQAAFLNVRSNIADPSIALGSGVNASTIGNAVARACMLDPAVAARVARDGGFALSQPEAQGLSGFNTGNPDLTPETSKTFTAGFLFNPRWNDWWTRFSLSVDYYDISIQKGVGTYGRQVSLNRCYESPTAYDPASPFCGGIQRFSGGASVGALQYVNIRNLNLAEIKVEGLDVKASYSLDLNDLFSGQAADLGKLAASLTYSHLLEFNSVAFPGAAPQTFKGVAGSPEHEAVLNLLYARGPLQMTVGVQYVGEADVGFFDPALESALPSMTFVNAQARYEVNDRVNIYAGVDNIFDEYMFIAGTNGDIGQTTGWTTFPEIYDGLGRRFYGGFRLSF</sequence>
<dbReference type="PROSITE" id="PS52016">
    <property type="entry name" value="TONB_DEPENDENT_REC_3"/>
    <property type="match status" value="1"/>
</dbReference>
<evidence type="ECO:0000256" key="1">
    <source>
        <dbReference type="ARBA" id="ARBA00004571"/>
    </source>
</evidence>
<evidence type="ECO:0000259" key="12">
    <source>
        <dbReference type="Pfam" id="PF07715"/>
    </source>
</evidence>
<evidence type="ECO:0000256" key="2">
    <source>
        <dbReference type="ARBA" id="ARBA00022448"/>
    </source>
</evidence>
<feature type="domain" description="TonB-dependent receptor-like beta-barrel" evidence="11">
    <location>
        <begin position="427"/>
        <end position="981"/>
    </location>
</feature>
<dbReference type="Gene3D" id="2.40.170.20">
    <property type="entry name" value="TonB-dependent receptor, beta-barrel domain"/>
    <property type="match status" value="1"/>
</dbReference>
<dbReference type="Gene3D" id="2.170.130.10">
    <property type="entry name" value="TonB-dependent receptor, plug domain"/>
    <property type="match status" value="1"/>
</dbReference>
<keyword evidence="13" id="KW-0675">Receptor</keyword>
<dbReference type="PANTHER" id="PTHR47234">
    <property type="match status" value="1"/>
</dbReference>
<organism evidence="13 14">
    <name type="scientific">Caulobacter mirabilis</name>
    <dbReference type="NCBI Taxonomy" id="69666"/>
    <lineage>
        <taxon>Bacteria</taxon>
        <taxon>Pseudomonadati</taxon>
        <taxon>Pseudomonadota</taxon>
        <taxon>Alphaproteobacteria</taxon>
        <taxon>Caulobacterales</taxon>
        <taxon>Caulobacteraceae</taxon>
        <taxon>Caulobacter</taxon>
    </lineage>
</organism>
<dbReference type="KEGG" id="cmb:CSW64_11355"/>
<keyword evidence="14" id="KW-1185">Reference proteome</keyword>
<dbReference type="AlphaFoldDB" id="A0A2D2AYA4"/>
<evidence type="ECO:0000256" key="3">
    <source>
        <dbReference type="ARBA" id="ARBA00022452"/>
    </source>
</evidence>
<proteinExistence type="inferred from homology"/>
<comment type="subcellular location">
    <subcellularLocation>
        <location evidence="1 8">Cell outer membrane</location>
        <topology evidence="1 8">Multi-pass membrane protein</topology>
    </subcellularLocation>
</comment>
<evidence type="ECO:0000313" key="14">
    <source>
        <dbReference type="Proteomes" id="UP000228945"/>
    </source>
</evidence>
<dbReference type="InterPro" id="IPR012910">
    <property type="entry name" value="Plug_dom"/>
</dbReference>
<dbReference type="InterPro" id="IPR037066">
    <property type="entry name" value="Plug_dom_sf"/>
</dbReference>
<keyword evidence="7 8" id="KW-0998">Cell outer membrane</keyword>
<evidence type="ECO:0000256" key="4">
    <source>
        <dbReference type="ARBA" id="ARBA00022692"/>
    </source>
</evidence>
<dbReference type="InterPro" id="IPR039426">
    <property type="entry name" value="TonB-dep_rcpt-like"/>
</dbReference>
<dbReference type="Pfam" id="PF07715">
    <property type="entry name" value="Plug"/>
    <property type="match status" value="1"/>
</dbReference>
<evidence type="ECO:0000259" key="11">
    <source>
        <dbReference type="Pfam" id="PF00593"/>
    </source>
</evidence>
<keyword evidence="2 8" id="KW-0813">Transport</keyword>
<dbReference type="Pfam" id="PF00593">
    <property type="entry name" value="TonB_dep_Rec_b-barrel"/>
    <property type="match status" value="1"/>
</dbReference>
<feature type="signal peptide" evidence="10">
    <location>
        <begin position="1"/>
        <end position="37"/>
    </location>
</feature>
<dbReference type="InterPro" id="IPR000531">
    <property type="entry name" value="Beta-barrel_TonB"/>
</dbReference>
<evidence type="ECO:0000256" key="5">
    <source>
        <dbReference type="ARBA" id="ARBA00023077"/>
    </source>
</evidence>
<keyword evidence="6 8" id="KW-0472">Membrane</keyword>
<dbReference type="PANTHER" id="PTHR47234:SF2">
    <property type="entry name" value="TONB-DEPENDENT RECEPTOR"/>
    <property type="match status" value="1"/>
</dbReference>
<keyword evidence="4 8" id="KW-0812">Transmembrane</keyword>
<keyword evidence="5 9" id="KW-0798">TonB box</keyword>
<evidence type="ECO:0000256" key="10">
    <source>
        <dbReference type="SAM" id="SignalP"/>
    </source>
</evidence>
<feature type="chain" id="PRO_5013702663" evidence="10">
    <location>
        <begin position="38"/>
        <end position="1023"/>
    </location>
</feature>
<comment type="similarity">
    <text evidence="8 9">Belongs to the TonB-dependent receptor family.</text>
</comment>
<reference evidence="13 14" key="1">
    <citation type="submission" date="2017-10" db="EMBL/GenBank/DDBJ databases">
        <title>Genome sequence of Caulobacter mirabilis FWC38.</title>
        <authorList>
            <person name="Fiebig A."/>
            <person name="Crosson S."/>
        </authorList>
    </citation>
    <scope>NUCLEOTIDE SEQUENCE [LARGE SCALE GENOMIC DNA]</scope>
    <source>
        <strain evidence="13 14">FWC 38</strain>
    </source>
</reference>
<dbReference type="SUPFAM" id="SSF56935">
    <property type="entry name" value="Porins"/>
    <property type="match status" value="1"/>
</dbReference>
<dbReference type="GO" id="GO:0009279">
    <property type="term" value="C:cell outer membrane"/>
    <property type="evidence" value="ECO:0007669"/>
    <property type="project" value="UniProtKB-SubCell"/>
</dbReference>
<keyword evidence="3 8" id="KW-1134">Transmembrane beta strand</keyword>
<feature type="domain" description="TonB-dependent receptor plug" evidence="12">
    <location>
        <begin position="64"/>
        <end position="180"/>
    </location>
</feature>
<evidence type="ECO:0000256" key="8">
    <source>
        <dbReference type="PROSITE-ProRule" id="PRU01360"/>
    </source>
</evidence>
<dbReference type="Proteomes" id="UP000228945">
    <property type="component" value="Chromosome"/>
</dbReference>
<dbReference type="OrthoDB" id="7051241at2"/>
<dbReference type="InterPro" id="IPR036942">
    <property type="entry name" value="Beta-barrel_TonB_sf"/>
</dbReference>
<keyword evidence="10" id="KW-0732">Signal</keyword>
<name>A0A2D2AYA4_9CAUL</name>
<dbReference type="EMBL" id="CP024201">
    <property type="protein sequence ID" value="ATQ42963.1"/>
    <property type="molecule type" value="Genomic_DNA"/>
</dbReference>
<accession>A0A2D2AYA4</accession>
<gene>
    <name evidence="13" type="ORF">CSW64_11355</name>
</gene>
<evidence type="ECO:0000256" key="7">
    <source>
        <dbReference type="ARBA" id="ARBA00023237"/>
    </source>
</evidence>
<protein>
    <submittedName>
        <fullName evidence="13">TonB-dependent receptor</fullName>
    </submittedName>
</protein>
<evidence type="ECO:0000256" key="6">
    <source>
        <dbReference type="ARBA" id="ARBA00023136"/>
    </source>
</evidence>